<sequence>MKKNFTLIELLVVIAIIAILAALLLPALNQARERAKSISCVSQEKQIGMAIQSYTSDSSGYLPLAYQAGAKPWFVQLEKYLGITGESEAGYKINHCPSADNYYILGNTGETRYDSMVRLNYSYFRQLGDMTKWTPEAADWTASYGPKKINNVKQASRAVCLIDGAGNTRWKEGLESDKLNSFLFWRATLNGTYTFDYTSCGLRHGKNDSMNVLFVDGHVRSGIKHGWPGDGTNYAFGWANVPVLE</sequence>
<organism evidence="2">
    <name type="scientific">bioreactor metagenome</name>
    <dbReference type="NCBI Taxonomy" id="1076179"/>
    <lineage>
        <taxon>unclassified sequences</taxon>
        <taxon>metagenomes</taxon>
        <taxon>ecological metagenomes</taxon>
    </lineage>
</organism>
<dbReference type="PANTHER" id="PTHR30093">
    <property type="entry name" value="GENERAL SECRETION PATHWAY PROTEIN G"/>
    <property type="match status" value="1"/>
</dbReference>
<dbReference type="EMBL" id="VSSQ01036088">
    <property type="protein sequence ID" value="MPM88475.1"/>
    <property type="molecule type" value="Genomic_DNA"/>
</dbReference>
<dbReference type="InterPro" id="IPR012902">
    <property type="entry name" value="N_methyl_site"/>
</dbReference>
<dbReference type="GO" id="GO:0015628">
    <property type="term" value="P:protein secretion by the type II secretion system"/>
    <property type="evidence" value="ECO:0007669"/>
    <property type="project" value="InterPro"/>
</dbReference>
<comment type="caution">
    <text evidence="2">The sequence shown here is derived from an EMBL/GenBank/DDBJ whole genome shotgun (WGS) entry which is preliminary data.</text>
</comment>
<accession>A0A645DGY1</accession>
<dbReference type="InterPro" id="IPR045584">
    <property type="entry name" value="Pilin-like"/>
</dbReference>
<reference evidence="2" key="1">
    <citation type="submission" date="2019-08" db="EMBL/GenBank/DDBJ databases">
        <authorList>
            <person name="Kucharzyk K."/>
            <person name="Murdoch R.W."/>
            <person name="Higgins S."/>
            <person name="Loffler F."/>
        </authorList>
    </citation>
    <scope>NUCLEOTIDE SEQUENCE</scope>
</reference>
<dbReference type="NCBIfam" id="TIGR02532">
    <property type="entry name" value="IV_pilin_GFxxxE"/>
    <property type="match status" value="1"/>
</dbReference>
<dbReference type="PRINTS" id="PR00813">
    <property type="entry name" value="BCTERIALGSPG"/>
</dbReference>
<evidence type="ECO:0008006" key="3">
    <source>
        <dbReference type="Google" id="ProtNLM"/>
    </source>
</evidence>
<dbReference type="InterPro" id="IPR000983">
    <property type="entry name" value="Bac_GSPG_pilin"/>
</dbReference>
<dbReference type="AlphaFoldDB" id="A0A645DGY1"/>
<proteinExistence type="predicted"/>
<name>A0A645DGY1_9ZZZZ</name>
<protein>
    <recommendedName>
        <fullName evidence="3">Type II secretion system protein G</fullName>
    </recommendedName>
</protein>
<dbReference type="SUPFAM" id="SSF54523">
    <property type="entry name" value="Pili subunits"/>
    <property type="match status" value="1"/>
</dbReference>
<keyword evidence="1" id="KW-0488">Methylation</keyword>
<evidence type="ECO:0000256" key="1">
    <source>
        <dbReference type="ARBA" id="ARBA00022481"/>
    </source>
</evidence>
<dbReference type="GO" id="GO:0015627">
    <property type="term" value="C:type II protein secretion system complex"/>
    <property type="evidence" value="ECO:0007669"/>
    <property type="project" value="InterPro"/>
</dbReference>
<evidence type="ECO:0000313" key="2">
    <source>
        <dbReference type="EMBL" id="MPM88475.1"/>
    </source>
</evidence>
<gene>
    <name evidence="2" type="ORF">SDC9_135579</name>
</gene>
<dbReference type="Gene3D" id="3.30.700.10">
    <property type="entry name" value="Glycoprotein, Type 4 Pilin"/>
    <property type="match status" value="1"/>
</dbReference>